<dbReference type="Proteomes" id="UP000076359">
    <property type="component" value="Chromosome 13"/>
</dbReference>
<evidence type="ECO:0000313" key="2">
    <source>
        <dbReference type="Proteomes" id="UP000076359"/>
    </source>
</evidence>
<proteinExistence type="predicted"/>
<accession>A0A151L7Y1</accession>
<dbReference type="RefSeq" id="XP_019970155.1">
    <property type="nucleotide sequence ID" value="XM_020115233.1"/>
</dbReference>
<name>A0A151L7Y1_PLARE</name>
<dbReference type="GeneID" id="24533226"/>
<organism evidence="1 2">
    <name type="scientific">Plasmodium reichenowi</name>
    <dbReference type="NCBI Taxonomy" id="5854"/>
    <lineage>
        <taxon>Eukaryota</taxon>
        <taxon>Sar</taxon>
        <taxon>Alveolata</taxon>
        <taxon>Apicomplexa</taxon>
        <taxon>Aconoidasida</taxon>
        <taxon>Haemosporida</taxon>
        <taxon>Plasmodiidae</taxon>
        <taxon>Plasmodium</taxon>
        <taxon>Plasmodium (Laverania)</taxon>
    </lineage>
</organism>
<reference evidence="1 2" key="1">
    <citation type="journal article" date="2016" name="Nat. Commun.">
        <title>Genomes of cryptic chimpanzee Plasmodium species reveal key evolutionary events leading to human malaria.</title>
        <authorList>
            <person name="Sundararaman S.A."/>
            <person name="Plenderleith L.J."/>
            <person name="Liu W."/>
            <person name="Loy D.E."/>
            <person name="Learn G.H."/>
            <person name="Li Y."/>
            <person name="Shaw K.S."/>
            <person name="Ayouba A."/>
            <person name="Peeters M."/>
            <person name="Speede S."/>
            <person name="Shaw G.M."/>
            <person name="Bushman F.D."/>
            <person name="Brisson D."/>
            <person name="Rayner J.C."/>
            <person name="Sharp P.M."/>
            <person name="Hahn B.H."/>
        </authorList>
    </citation>
    <scope>NUCLEOTIDE SEQUENCE [LARGE SCALE GENOMIC DNA]</scope>
    <source>
        <strain evidence="1 2">SY57</strain>
    </source>
</reference>
<sequence>SILLLLYVNESLI</sequence>
<comment type="caution">
    <text evidence="1">The sequence shown here is derived from an EMBL/GenBank/DDBJ whole genome shotgun (WGS) entry which is preliminary data.</text>
</comment>
<evidence type="ECO:0000313" key="1">
    <source>
        <dbReference type="EMBL" id="KYN95075.1"/>
    </source>
</evidence>
<protein>
    <submittedName>
        <fullName evidence="1">Phosphatidylserine synthase, putative</fullName>
    </submittedName>
</protein>
<feature type="non-terminal residue" evidence="1">
    <location>
        <position position="1"/>
    </location>
</feature>
<dbReference type="EMBL" id="LVLA01000014">
    <property type="protein sequence ID" value="KYN95075.1"/>
    <property type="molecule type" value="Genomic_DNA"/>
</dbReference>
<gene>
    <name evidence="1" type="ORF">PRSY57_1365700</name>
</gene>